<gene>
    <name evidence="1" type="ORF">PAECIP111893_05315</name>
</gene>
<comment type="caution">
    <text evidence="1">The sequence shown here is derived from an EMBL/GenBank/DDBJ whole genome shotgun (WGS) entry which is preliminary data.</text>
</comment>
<reference evidence="1" key="1">
    <citation type="submission" date="2022-01" db="EMBL/GenBank/DDBJ databases">
        <authorList>
            <person name="Criscuolo A."/>
        </authorList>
    </citation>
    <scope>NUCLEOTIDE SEQUENCE</scope>
    <source>
        <strain evidence="1">CIP111893</strain>
    </source>
</reference>
<keyword evidence="2" id="KW-1185">Reference proteome</keyword>
<dbReference type="Proteomes" id="UP000838686">
    <property type="component" value="Unassembled WGS sequence"/>
</dbReference>
<dbReference type="EMBL" id="CAKMMF010000056">
    <property type="protein sequence ID" value="CAH1226015.1"/>
    <property type="molecule type" value="Genomic_DNA"/>
</dbReference>
<organism evidence="1 2">
    <name type="scientific">Paenibacillus plantiphilus</name>
    <dbReference type="NCBI Taxonomy" id="2905650"/>
    <lineage>
        <taxon>Bacteria</taxon>
        <taxon>Bacillati</taxon>
        <taxon>Bacillota</taxon>
        <taxon>Bacilli</taxon>
        <taxon>Bacillales</taxon>
        <taxon>Paenibacillaceae</taxon>
        <taxon>Paenibacillus</taxon>
    </lineage>
</organism>
<sequence length="176" mass="20535">MMKEYFVLKQDERETDVPVLVDIRRQIDVRDIHWTSAHKLAEMIVMQVRANQESTCPDVLDGQLYLISDRLKRLVELYAPDTIFKQTPLIDLKYRRQHHYFLPIFEEVEALSSHSERVGDGSVIRKLVLNGELLSGKRIVRIKESGKPLIVVRLDVAESILRRDFAGVRLERVQVE</sequence>
<name>A0ABM9CW63_9BACL</name>
<protein>
    <submittedName>
        <fullName evidence="1">Uncharacterized protein</fullName>
    </submittedName>
</protein>
<accession>A0ABM9CW63</accession>
<proteinExistence type="predicted"/>
<evidence type="ECO:0000313" key="2">
    <source>
        <dbReference type="Proteomes" id="UP000838686"/>
    </source>
</evidence>
<evidence type="ECO:0000313" key="1">
    <source>
        <dbReference type="EMBL" id="CAH1226015.1"/>
    </source>
</evidence>
<dbReference type="RefSeq" id="WP_236347627.1">
    <property type="nucleotide sequence ID" value="NZ_CAKMMF010000056.1"/>
</dbReference>